<accession>A0A8H7U7Y4</accession>
<keyword evidence="3" id="KW-1185">Reference proteome</keyword>
<gene>
    <name evidence="2" type="ORF">INT43_004101</name>
</gene>
<dbReference type="OrthoDB" id="2286148at2759"/>
<proteinExistence type="predicted"/>
<dbReference type="EMBL" id="JAEPQZ010000023">
    <property type="protein sequence ID" value="KAG2171247.1"/>
    <property type="molecule type" value="Genomic_DNA"/>
</dbReference>
<name>A0A8H7U7Y4_MORIS</name>
<evidence type="ECO:0000313" key="2">
    <source>
        <dbReference type="EMBL" id="KAG2171247.1"/>
    </source>
</evidence>
<sequence>MSQENASIDLSALANQLAQQSQMIQQLLFKALTTLSQLFKTKPSQELYDRVGSLSSPIFKQTLSDEERRSIIERYPAVQGLKYSPPSAVPEAQRRFSKGQAREDSTLRNLQYSASAILRPLDAFCHELLQASANEESDRLFAIINDVRTLILHHCGAINNARVNLALRAMQAFVDPSRFFTGTSFKGVEGVLNRPSTDQLPIKHVDLPISQPTTIVTITAASVPTATAPATNTITTTVGSRRSPSAFFPRLGSLNGQQMDPLRHSRRFQNTYQPASSPVFKADTYGSLQQRTTPTTPSGNCKPPSQTGNRAGSGIGISKLLQPNDRHSQKERRVLTGLQYTTTEPIRPMSTLQNGKHTTGHQTHQEKRLFYLSGSHKCFPSYPHTPPIPALPSLPMGRHYFSISNNTVRPFSGSLAVYPHNQTDFTMGPPTGHTHIGVPG</sequence>
<feature type="region of interest" description="Disordered" evidence="1">
    <location>
        <begin position="289"/>
        <end position="331"/>
    </location>
</feature>
<dbReference type="AlphaFoldDB" id="A0A8H7U7Y4"/>
<protein>
    <submittedName>
        <fullName evidence="2">Uncharacterized protein</fullName>
    </submittedName>
</protein>
<evidence type="ECO:0000313" key="3">
    <source>
        <dbReference type="Proteomes" id="UP000654370"/>
    </source>
</evidence>
<evidence type="ECO:0000256" key="1">
    <source>
        <dbReference type="SAM" id="MobiDB-lite"/>
    </source>
</evidence>
<reference evidence="2" key="1">
    <citation type="submission" date="2020-12" db="EMBL/GenBank/DDBJ databases">
        <title>Metabolic potential, ecology and presence of endohyphal bacteria is reflected in genomic diversity of Mucoromycotina.</title>
        <authorList>
            <person name="Muszewska A."/>
            <person name="Okrasinska A."/>
            <person name="Steczkiewicz K."/>
            <person name="Drgas O."/>
            <person name="Orlowska M."/>
            <person name="Perlinska-Lenart U."/>
            <person name="Aleksandrzak-Piekarczyk T."/>
            <person name="Szatraj K."/>
            <person name="Zielenkiewicz U."/>
            <person name="Pilsyk S."/>
            <person name="Malc E."/>
            <person name="Mieczkowski P."/>
            <person name="Kruszewska J.S."/>
            <person name="Biernat P."/>
            <person name="Pawlowska J."/>
        </authorList>
    </citation>
    <scope>NUCLEOTIDE SEQUENCE</scope>
    <source>
        <strain evidence="2">WA0000067209</strain>
    </source>
</reference>
<organism evidence="2 3">
    <name type="scientific">Mortierella isabellina</name>
    <name type="common">Filamentous fungus</name>
    <name type="synonym">Umbelopsis isabellina</name>
    <dbReference type="NCBI Taxonomy" id="91625"/>
    <lineage>
        <taxon>Eukaryota</taxon>
        <taxon>Fungi</taxon>
        <taxon>Fungi incertae sedis</taxon>
        <taxon>Mucoromycota</taxon>
        <taxon>Mucoromycotina</taxon>
        <taxon>Umbelopsidomycetes</taxon>
        <taxon>Umbelopsidales</taxon>
        <taxon>Umbelopsidaceae</taxon>
        <taxon>Umbelopsis</taxon>
    </lineage>
</organism>
<dbReference type="Proteomes" id="UP000654370">
    <property type="component" value="Unassembled WGS sequence"/>
</dbReference>
<feature type="compositionally biased region" description="Polar residues" evidence="1">
    <location>
        <begin position="289"/>
        <end position="310"/>
    </location>
</feature>
<comment type="caution">
    <text evidence="2">The sequence shown here is derived from an EMBL/GenBank/DDBJ whole genome shotgun (WGS) entry which is preliminary data.</text>
</comment>